<reference evidence="1 2" key="2">
    <citation type="journal article" date="2022" name="Mol. Ecol. Resour.">
        <title>The genomes of chicory, endive, great burdock and yacon provide insights into Asteraceae paleo-polyploidization history and plant inulin production.</title>
        <authorList>
            <person name="Fan W."/>
            <person name="Wang S."/>
            <person name="Wang H."/>
            <person name="Wang A."/>
            <person name="Jiang F."/>
            <person name="Liu H."/>
            <person name="Zhao H."/>
            <person name="Xu D."/>
            <person name="Zhang Y."/>
        </authorList>
    </citation>
    <scope>NUCLEOTIDE SEQUENCE [LARGE SCALE GENOMIC DNA]</scope>
    <source>
        <strain evidence="2">cv. Yunnan</strain>
        <tissue evidence="1">Leaves</tissue>
    </source>
</reference>
<name>A0ACB9E798_9ASTR</name>
<protein>
    <submittedName>
        <fullName evidence="1">Uncharacterized protein</fullName>
    </submittedName>
</protein>
<evidence type="ECO:0000313" key="2">
    <source>
        <dbReference type="Proteomes" id="UP001056120"/>
    </source>
</evidence>
<dbReference type="EMBL" id="CM042035">
    <property type="protein sequence ID" value="KAI3754829.1"/>
    <property type="molecule type" value="Genomic_DNA"/>
</dbReference>
<dbReference type="Proteomes" id="UP001056120">
    <property type="component" value="Linkage Group LG18"/>
</dbReference>
<evidence type="ECO:0000313" key="1">
    <source>
        <dbReference type="EMBL" id="KAI3754829.1"/>
    </source>
</evidence>
<organism evidence="1 2">
    <name type="scientific">Smallanthus sonchifolius</name>
    <dbReference type="NCBI Taxonomy" id="185202"/>
    <lineage>
        <taxon>Eukaryota</taxon>
        <taxon>Viridiplantae</taxon>
        <taxon>Streptophyta</taxon>
        <taxon>Embryophyta</taxon>
        <taxon>Tracheophyta</taxon>
        <taxon>Spermatophyta</taxon>
        <taxon>Magnoliopsida</taxon>
        <taxon>eudicotyledons</taxon>
        <taxon>Gunneridae</taxon>
        <taxon>Pentapetalae</taxon>
        <taxon>asterids</taxon>
        <taxon>campanulids</taxon>
        <taxon>Asterales</taxon>
        <taxon>Asteraceae</taxon>
        <taxon>Asteroideae</taxon>
        <taxon>Heliantheae alliance</taxon>
        <taxon>Millerieae</taxon>
        <taxon>Smallanthus</taxon>
    </lineage>
</organism>
<sequence length="539" mass="61531">MMMPNEESSRMSIDNFGSSRLLHDIEEISKALYLPDPTPKPSPAKYVKDDLLLNEKKSSIWKWKPLKALTHNRNHRLSCSFFLHIHSIEGLPLNFNDLNLCVYWKRKHEVLKSQCVRVKEGVAEFEETLIHSCLVYVSKHDPHDDVAKYTPKLSLLYASVVGAPSLDIGKHWIDLTRLLPLSLTELEDEKNRYGKWITSFKLTGPSIGLLYELLDDDAKPSYSKELCSISNEVYADEFTVIDKGIEYPKSVESPCIETINVADLFDDDTETETAFDDINYKENDTFYPEESNEEEVELFLQNVSVSEKFGLDLKFHEDQFLENDYCGGGKMPESPRERLLQQFEKEAGNFVFDLDGNEDQNDCCNISGSSFLFQKAEMEHDYQAGPSLISRRKARMLENLETETLMKKWGLNERAFQNSPRTDSGAFGSPFYLSPETMHELPSWRWLVGQVSSTAVLPPAMGSNGMDILVKWATLGPEKMLSQVTRLMPLEVITGKTFQQAAWKAESQFALIERLVSLLKLPFSIMKLETPDLARESIL</sequence>
<proteinExistence type="predicted"/>
<accession>A0ACB9E798</accession>
<gene>
    <name evidence="1" type="ORF">L1987_54620</name>
</gene>
<reference evidence="2" key="1">
    <citation type="journal article" date="2022" name="Mol. Ecol. Resour.">
        <title>The genomes of chicory, endive, great burdock and yacon provide insights into Asteraceae palaeo-polyploidization history and plant inulin production.</title>
        <authorList>
            <person name="Fan W."/>
            <person name="Wang S."/>
            <person name="Wang H."/>
            <person name="Wang A."/>
            <person name="Jiang F."/>
            <person name="Liu H."/>
            <person name="Zhao H."/>
            <person name="Xu D."/>
            <person name="Zhang Y."/>
        </authorList>
    </citation>
    <scope>NUCLEOTIDE SEQUENCE [LARGE SCALE GENOMIC DNA]</scope>
    <source>
        <strain evidence="2">cv. Yunnan</strain>
    </source>
</reference>
<comment type="caution">
    <text evidence="1">The sequence shown here is derived from an EMBL/GenBank/DDBJ whole genome shotgun (WGS) entry which is preliminary data.</text>
</comment>
<keyword evidence="2" id="KW-1185">Reference proteome</keyword>